<evidence type="ECO:0000313" key="3">
    <source>
        <dbReference type="Proteomes" id="UP000325787"/>
    </source>
</evidence>
<organism evidence="2 3">
    <name type="scientific">Saccharothrix syringae</name>
    <name type="common">Nocardiopsis syringae</name>
    <dbReference type="NCBI Taxonomy" id="103733"/>
    <lineage>
        <taxon>Bacteria</taxon>
        <taxon>Bacillati</taxon>
        <taxon>Actinomycetota</taxon>
        <taxon>Actinomycetes</taxon>
        <taxon>Pseudonocardiales</taxon>
        <taxon>Pseudonocardiaceae</taxon>
        <taxon>Saccharothrix</taxon>
    </lineage>
</organism>
<evidence type="ECO:0000313" key="2">
    <source>
        <dbReference type="EMBL" id="QFZ17669.1"/>
    </source>
</evidence>
<keyword evidence="3" id="KW-1185">Reference proteome</keyword>
<dbReference type="AlphaFoldDB" id="A0A5Q0GUN5"/>
<protein>
    <submittedName>
        <fullName evidence="2">Uncharacterized protein</fullName>
    </submittedName>
</protein>
<sequence>MTRAGLGGGGCGGVLGRRWGGSKRGRRGWGGGVWGGWGGLAGEDDALELAQQVVVDRRE</sequence>
<name>A0A5Q0GUN5_SACSY</name>
<reference evidence="3" key="1">
    <citation type="journal article" date="2021" name="Curr. Microbiol.">
        <title>Complete genome of nocamycin-producing strain Saccharothrix syringae NRRL B-16468 reveals the biosynthetic potential for secondary metabolites.</title>
        <authorList>
            <person name="Mo X."/>
            <person name="Yang S."/>
        </authorList>
    </citation>
    <scope>NUCLEOTIDE SEQUENCE [LARGE SCALE GENOMIC DNA]</scope>
    <source>
        <strain evidence="3">ATCC 51364 / DSM 43886 / JCM 6844 / KCTC 9398 / NBRC 14523 / NRRL B-16468 / INA 2240</strain>
    </source>
</reference>
<evidence type="ECO:0000256" key="1">
    <source>
        <dbReference type="SAM" id="MobiDB-lite"/>
    </source>
</evidence>
<dbReference type="KEGG" id="ssyi:EKG83_09395"/>
<dbReference type="Proteomes" id="UP000325787">
    <property type="component" value="Chromosome"/>
</dbReference>
<accession>A0A5Q0GUN5</accession>
<feature type="region of interest" description="Disordered" evidence="1">
    <location>
        <begin position="1"/>
        <end position="27"/>
    </location>
</feature>
<feature type="compositionally biased region" description="Gly residues" evidence="1">
    <location>
        <begin position="1"/>
        <end position="19"/>
    </location>
</feature>
<gene>
    <name evidence="2" type="ORF">EKG83_09395</name>
</gene>
<dbReference type="EMBL" id="CP034550">
    <property type="protein sequence ID" value="QFZ17669.1"/>
    <property type="molecule type" value="Genomic_DNA"/>
</dbReference>
<proteinExistence type="predicted"/>